<comment type="catalytic activity">
    <reaction evidence="8">
        <text>(6S)-5-formyl-5,6,7,8-tetrahydrofolate + ATP = (6R)-5,10-methenyltetrahydrofolate + ADP + phosphate</text>
        <dbReference type="Rhea" id="RHEA:10488"/>
        <dbReference type="ChEBI" id="CHEBI:30616"/>
        <dbReference type="ChEBI" id="CHEBI:43474"/>
        <dbReference type="ChEBI" id="CHEBI:57455"/>
        <dbReference type="ChEBI" id="CHEBI:57457"/>
        <dbReference type="ChEBI" id="CHEBI:456216"/>
        <dbReference type="EC" id="6.3.3.2"/>
    </reaction>
</comment>
<organism evidence="12">
    <name type="scientific">Drosophila sechellia</name>
    <name type="common">Fruit fly</name>
    <dbReference type="NCBI Taxonomy" id="7238"/>
    <lineage>
        <taxon>Eukaryota</taxon>
        <taxon>Metazoa</taxon>
        <taxon>Ecdysozoa</taxon>
        <taxon>Arthropoda</taxon>
        <taxon>Hexapoda</taxon>
        <taxon>Insecta</taxon>
        <taxon>Pterygota</taxon>
        <taxon>Neoptera</taxon>
        <taxon>Endopterygota</taxon>
        <taxon>Diptera</taxon>
        <taxon>Brachycera</taxon>
        <taxon>Muscomorpha</taxon>
        <taxon>Ephydroidea</taxon>
        <taxon>Drosophilidae</taxon>
        <taxon>Drosophila</taxon>
        <taxon>Sophophora</taxon>
    </lineage>
</organism>
<feature type="region of interest" description="Disordered" evidence="10">
    <location>
        <begin position="1"/>
        <end position="25"/>
    </location>
</feature>
<protein>
    <recommendedName>
        <fullName evidence="9">5-formyltetrahydrofolate cyclo-ligase</fullName>
        <ecNumber evidence="9">6.3.3.2</ecNumber>
    </recommendedName>
    <alternativeName>
        <fullName evidence="7">ATP synthase F1 subunit epsilon</fullName>
    </alternativeName>
</protein>
<dbReference type="HOGENOM" id="CLU_066245_2_1_1"/>
<keyword evidence="4" id="KW-0547">Nucleotide-binding</keyword>
<dbReference type="GO" id="GO:0030272">
    <property type="term" value="F:5-formyltetrahydrofolate cyclo-ligase activity"/>
    <property type="evidence" value="ECO:0007669"/>
    <property type="project" value="UniProtKB-EC"/>
</dbReference>
<reference evidence="11 12" key="1">
    <citation type="journal article" date="2007" name="Nature">
        <title>Evolution of genes and genomes on the Drosophila phylogeny.</title>
        <authorList>
            <consortium name="Drosophila 12 Genomes Consortium"/>
            <person name="Clark A.G."/>
            <person name="Eisen M.B."/>
            <person name="Smith D.R."/>
            <person name="Bergman C.M."/>
            <person name="Oliver B."/>
            <person name="Markow T.A."/>
            <person name="Kaufman T.C."/>
            <person name="Kellis M."/>
            <person name="Gelbart W."/>
            <person name="Iyer V.N."/>
            <person name="Pollard D.A."/>
            <person name="Sackton T.B."/>
            <person name="Larracuente A.M."/>
            <person name="Singh N.D."/>
            <person name="Abad J.P."/>
            <person name="Abt D.N."/>
            <person name="Adryan B."/>
            <person name="Aguade M."/>
            <person name="Akashi H."/>
            <person name="Anderson W.W."/>
            <person name="Aquadro C.F."/>
            <person name="Ardell D.H."/>
            <person name="Arguello R."/>
            <person name="Artieri C.G."/>
            <person name="Barbash D.A."/>
            <person name="Barker D."/>
            <person name="Barsanti P."/>
            <person name="Batterham P."/>
            <person name="Batzoglou S."/>
            <person name="Begun D."/>
            <person name="Bhutkar A."/>
            <person name="Blanco E."/>
            <person name="Bosak S.A."/>
            <person name="Bradley R.K."/>
            <person name="Brand A.D."/>
            <person name="Brent M.R."/>
            <person name="Brooks A.N."/>
            <person name="Brown R.H."/>
            <person name="Butlin R.K."/>
            <person name="Caggese C."/>
            <person name="Calvi B.R."/>
            <person name="Bernardo de Carvalho A."/>
            <person name="Caspi A."/>
            <person name="Castrezana S."/>
            <person name="Celniker S.E."/>
            <person name="Chang J.L."/>
            <person name="Chapple C."/>
            <person name="Chatterji S."/>
            <person name="Chinwalla A."/>
            <person name="Civetta A."/>
            <person name="Clifton S.W."/>
            <person name="Comeron J.M."/>
            <person name="Costello J.C."/>
            <person name="Coyne J.A."/>
            <person name="Daub J."/>
            <person name="David R.G."/>
            <person name="Delcher A.L."/>
            <person name="Delehaunty K."/>
            <person name="Do C.B."/>
            <person name="Ebling H."/>
            <person name="Edwards K."/>
            <person name="Eickbush T."/>
            <person name="Evans J.D."/>
            <person name="Filipski A."/>
            <person name="Findeiss S."/>
            <person name="Freyhult E."/>
            <person name="Fulton L."/>
            <person name="Fulton R."/>
            <person name="Garcia A.C."/>
            <person name="Gardiner A."/>
            <person name="Garfield D.A."/>
            <person name="Garvin B.E."/>
            <person name="Gibson G."/>
            <person name="Gilbert D."/>
            <person name="Gnerre S."/>
            <person name="Godfrey J."/>
            <person name="Good R."/>
            <person name="Gotea V."/>
            <person name="Gravely B."/>
            <person name="Greenberg A.J."/>
            <person name="Griffiths-Jones S."/>
            <person name="Gross S."/>
            <person name="Guigo R."/>
            <person name="Gustafson E.A."/>
            <person name="Haerty W."/>
            <person name="Hahn M.W."/>
            <person name="Halligan D.L."/>
            <person name="Halpern A.L."/>
            <person name="Halter G.M."/>
            <person name="Han M.V."/>
            <person name="Heger A."/>
            <person name="Hillier L."/>
            <person name="Hinrichs A.S."/>
            <person name="Holmes I."/>
            <person name="Hoskins R.A."/>
            <person name="Hubisz M.J."/>
            <person name="Hultmark D."/>
            <person name="Huntley M.A."/>
            <person name="Jaffe D.B."/>
            <person name="Jagadeeshan S."/>
            <person name="Jeck W.R."/>
            <person name="Johnson J."/>
            <person name="Jones C.D."/>
            <person name="Jordan W.C."/>
            <person name="Karpen G.H."/>
            <person name="Kataoka E."/>
            <person name="Keightley P.D."/>
            <person name="Kheradpour P."/>
            <person name="Kirkness E.F."/>
            <person name="Koerich L.B."/>
            <person name="Kristiansen K."/>
            <person name="Kudrna D."/>
            <person name="Kulathinal R.J."/>
            <person name="Kumar S."/>
            <person name="Kwok R."/>
            <person name="Lander E."/>
            <person name="Langley C.H."/>
            <person name="Lapoint R."/>
            <person name="Lazzaro B.P."/>
            <person name="Lee S.J."/>
            <person name="Levesque L."/>
            <person name="Li R."/>
            <person name="Lin C.F."/>
            <person name="Lin M.F."/>
            <person name="Lindblad-Toh K."/>
            <person name="Llopart A."/>
            <person name="Long M."/>
            <person name="Low L."/>
            <person name="Lozovsky E."/>
            <person name="Lu J."/>
            <person name="Luo M."/>
            <person name="Machado C.A."/>
            <person name="Makalowski W."/>
            <person name="Marzo M."/>
            <person name="Matsuda M."/>
            <person name="Matzkin L."/>
            <person name="McAllister B."/>
            <person name="McBride C.S."/>
            <person name="McKernan B."/>
            <person name="McKernan K."/>
            <person name="Mendez-Lago M."/>
            <person name="Minx P."/>
            <person name="Mollenhauer M.U."/>
            <person name="Montooth K."/>
            <person name="Mount S.M."/>
            <person name="Mu X."/>
            <person name="Myers E."/>
            <person name="Negre B."/>
            <person name="Newfeld S."/>
            <person name="Nielsen R."/>
            <person name="Noor M.A."/>
            <person name="O'Grady P."/>
            <person name="Pachter L."/>
            <person name="Papaceit M."/>
            <person name="Parisi M.J."/>
            <person name="Parisi M."/>
            <person name="Parts L."/>
            <person name="Pedersen J.S."/>
            <person name="Pesole G."/>
            <person name="Phillippy A.M."/>
            <person name="Ponting C.P."/>
            <person name="Pop M."/>
            <person name="Porcelli D."/>
            <person name="Powell J.R."/>
            <person name="Prohaska S."/>
            <person name="Pruitt K."/>
            <person name="Puig M."/>
            <person name="Quesneville H."/>
            <person name="Ram K.R."/>
            <person name="Rand D."/>
            <person name="Rasmussen M.D."/>
            <person name="Reed L.K."/>
            <person name="Reenan R."/>
            <person name="Reily A."/>
            <person name="Remington K.A."/>
            <person name="Rieger T.T."/>
            <person name="Ritchie M.G."/>
            <person name="Robin C."/>
            <person name="Rogers Y.H."/>
            <person name="Rohde C."/>
            <person name="Rozas J."/>
            <person name="Rubenfield M.J."/>
            <person name="Ruiz A."/>
            <person name="Russo S."/>
            <person name="Salzberg S.L."/>
            <person name="Sanchez-Gracia A."/>
            <person name="Saranga D.J."/>
            <person name="Sato H."/>
            <person name="Schaeffer S.W."/>
            <person name="Schatz M.C."/>
            <person name="Schlenke T."/>
            <person name="Schwartz R."/>
            <person name="Segarra C."/>
            <person name="Singh R.S."/>
            <person name="Sirot L."/>
            <person name="Sirota M."/>
            <person name="Sisneros N.B."/>
            <person name="Smith C.D."/>
            <person name="Smith T.F."/>
            <person name="Spieth J."/>
            <person name="Stage D.E."/>
            <person name="Stark A."/>
            <person name="Stephan W."/>
            <person name="Strausberg R.L."/>
            <person name="Strempel S."/>
            <person name="Sturgill D."/>
            <person name="Sutton G."/>
            <person name="Sutton G.G."/>
            <person name="Tao W."/>
            <person name="Teichmann S."/>
            <person name="Tobari Y.N."/>
            <person name="Tomimura Y."/>
            <person name="Tsolas J.M."/>
            <person name="Valente V.L."/>
            <person name="Venter E."/>
            <person name="Venter J.C."/>
            <person name="Vicario S."/>
            <person name="Vieira F.G."/>
            <person name="Vilella A.J."/>
            <person name="Villasante A."/>
            <person name="Walenz B."/>
            <person name="Wang J."/>
            <person name="Wasserman M."/>
            <person name="Watts T."/>
            <person name="Wilson D."/>
            <person name="Wilson R.K."/>
            <person name="Wing R.A."/>
            <person name="Wolfner M.F."/>
            <person name="Wong A."/>
            <person name="Wong G.K."/>
            <person name="Wu C.I."/>
            <person name="Wu G."/>
            <person name="Yamamoto D."/>
            <person name="Yang H.P."/>
            <person name="Yang S.P."/>
            <person name="Yorke J.A."/>
            <person name="Yoshida K."/>
            <person name="Zdobnov E."/>
            <person name="Zhang P."/>
            <person name="Zhang Y."/>
            <person name="Zimin A.V."/>
            <person name="Baldwin J."/>
            <person name="Abdouelleil A."/>
            <person name="Abdulkadir J."/>
            <person name="Abebe A."/>
            <person name="Abera B."/>
            <person name="Abreu J."/>
            <person name="Acer S.C."/>
            <person name="Aftuck L."/>
            <person name="Alexander A."/>
            <person name="An P."/>
            <person name="Anderson E."/>
            <person name="Anderson S."/>
            <person name="Arachi H."/>
            <person name="Azer M."/>
            <person name="Bachantsang P."/>
            <person name="Barry A."/>
            <person name="Bayul T."/>
            <person name="Berlin A."/>
            <person name="Bessette D."/>
            <person name="Bloom T."/>
            <person name="Blye J."/>
            <person name="Boguslavskiy L."/>
            <person name="Bonnet C."/>
            <person name="Boukhgalter B."/>
            <person name="Bourzgui I."/>
            <person name="Brown A."/>
            <person name="Cahill P."/>
            <person name="Channer S."/>
            <person name="Cheshatsang Y."/>
            <person name="Chuda L."/>
            <person name="Citroen M."/>
            <person name="Collymore A."/>
            <person name="Cooke P."/>
            <person name="Costello M."/>
            <person name="D'Aco K."/>
            <person name="Daza R."/>
            <person name="De Haan G."/>
            <person name="DeGray S."/>
            <person name="DeMaso C."/>
            <person name="Dhargay N."/>
            <person name="Dooley K."/>
            <person name="Dooley E."/>
            <person name="Doricent M."/>
            <person name="Dorje P."/>
            <person name="Dorjee K."/>
            <person name="Dupes A."/>
            <person name="Elong R."/>
            <person name="Falk J."/>
            <person name="Farina A."/>
            <person name="Faro S."/>
            <person name="Ferguson D."/>
            <person name="Fisher S."/>
            <person name="Foley C.D."/>
            <person name="Franke A."/>
            <person name="Friedrich D."/>
            <person name="Gadbois L."/>
            <person name="Gearin G."/>
            <person name="Gearin C.R."/>
            <person name="Giannoukos G."/>
            <person name="Goode T."/>
            <person name="Graham J."/>
            <person name="Grandbois E."/>
            <person name="Grewal S."/>
            <person name="Gyaltsen K."/>
            <person name="Hafez N."/>
            <person name="Hagos B."/>
            <person name="Hall J."/>
            <person name="Henson C."/>
            <person name="Hollinger A."/>
            <person name="Honan T."/>
            <person name="Huard M.D."/>
            <person name="Hughes L."/>
            <person name="Hurhula B."/>
            <person name="Husby M.E."/>
            <person name="Kamat A."/>
            <person name="Kanga B."/>
            <person name="Kashin S."/>
            <person name="Khazanovich D."/>
            <person name="Kisner P."/>
            <person name="Lance K."/>
            <person name="Lara M."/>
            <person name="Lee W."/>
            <person name="Lennon N."/>
            <person name="Letendre F."/>
            <person name="LeVine R."/>
            <person name="Lipovsky A."/>
            <person name="Liu X."/>
            <person name="Liu J."/>
            <person name="Liu S."/>
            <person name="Lokyitsang T."/>
            <person name="Lokyitsang Y."/>
            <person name="Lubonja R."/>
            <person name="Lui A."/>
            <person name="MacDonald P."/>
            <person name="Magnisalis V."/>
            <person name="Maru K."/>
            <person name="Matthews C."/>
            <person name="McCusker W."/>
            <person name="McDonough S."/>
            <person name="Mehta T."/>
            <person name="Meldrim J."/>
            <person name="Meneus L."/>
            <person name="Mihai O."/>
            <person name="Mihalev A."/>
            <person name="Mihova T."/>
            <person name="Mittelman R."/>
            <person name="Mlenga V."/>
            <person name="Montmayeur A."/>
            <person name="Mulrain L."/>
            <person name="Navidi A."/>
            <person name="Naylor J."/>
            <person name="Negash T."/>
            <person name="Nguyen T."/>
            <person name="Nguyen N."/>
            <person name="Nicol R."/>
            <person name="Norbu C."/>
            <person name="Norbu N."/>
            <person name="Novod N."/>
            <person name="O'Neill B."/>
            <person name="Osman S."/>
            <person name="Markiewicz E."/>
            <person name="Oyono O.L."/>
            <person name="Patti C."/>
            <person name="Phunkhang P."/>
            <person name="Pierre F."/>
            <person name="Priest M."/>
            <person name="Raghuraman S."/>
            <person name="Rege F."/>
            <person name="Reyes R."/>
            <person name="Rise C."/>
            <person name="Rogov P."/>
            <person name="Ross K."/>
            <person name="Ryan E."/>
            <person name="Settipalli S."/>
            <person name="Shea T."/>
            <person name="Sherpa N."/>
            <person name="Shi L."/>
            <person name="Shih D."/>
            <person name="Sparrow T."/>
            <person name="Spaulding J."/>
            <person name="Stalker J."/>
            <person name="Stange-Thomann N."/>
            <person name="Stavropoulos S."/>
            <person name="Stone C."/>
            <person name="Strader C."/>
            <person name="Tesfaye S."/>
            <person name="Thomson T."/>
            <person name="Thoulutsang Y."/>
            <person name="Thoulutsang D."/>
            <person name="Topham K."/>
            <person name="Topping I."/>
            <person name="Tsamla T."/>
            <person name="Vassiliev H."/>
            <person name="Vo A."/>
            <person name="Wangchuk T."/>
            <person name="Wangdi T."/>
            <person name="Weiand M."/>
            <person name="Wilkinson J."/>
            <person name="Wilson A."/>
            <person name="Yadav S."/>
            <person name="Young G."/>
            <person name="Yu Q."/>
            <person name="Zembek L."/>
            <person name="Zhong D."/>
            <person name="Zimmer A."/>
            <person name="Zwirko Z."/>
            <person name="Jaffe D.B."/>
            <person name="Alvarez P."/>
            <person name="Brockman W."/>
            <person name="Butler J."/>
            <person name="Chin C."/>
            <person name="Gnerre S."/>
            <person name="Grabherr M."/>
            <person name="Kleber M."/>
            <person name="Mauceli E."/>
            <person name="MacCallum I."/>
        </authorList>
    </citation>
    <scope>NUCLEOTIDE SEQUENCE [LARGE SCALE GENOMIC DNA]</scope>
    <source>
        <strain evidence="12">Rob3c / Tucson 14021-0248.25</strain>
    </source>
</reference>
<dbReference type="SUPFAM" id="SSF64602">
    <property type="entry name" value="F1 ATPase inhibitor, IF1, C-terminal domain"/>
    <property type="match status" value="1"/>
</dbReference>
<dbReference type="PhylomeDB" id="B4I8K6"/>
<dbReference type="GO" id="GO:0005524">
    <property type="term" value="F:ATP binding"/>
    <property type="evidence" value="ECO:0007669"/>
    <property type="project" value="UniProtKB-KW"/>
</dbReference>
<evidence type="ECO:0000256" key="6">
    <source>
        <dbReference type="ARBA" id="ARBA00023128"/>
    </source>
</evidence>
<evidence type="ECO:0000256" key="2">
    <source>
        <dbReference type="ARBA" id="ARBA00010638"/>
    </source>
</evidence>
<evidence type="ECO:0000256" key="9">
    <source>
        <dbReference type="ARBA" id="ARBA00038966"/>
    </source>
</evidence>
<dbReference type="NCBIfam" id="TIGR02727">
    <property type="entry name" value="MTHFS_bact"/>
    <property type="match status" value="1"/>
</dbReference>
<keyword evidence="12" id="KW-1185">Reference proteome</keyword>
<evidence type="ECO:0000256" key="7">
    <source>
        <dbReference type="ARBA" id="ARBA00030036"/>
    </source>
</evidence>
<dbReference type="Gene3D" id="3.40.50.10420">
    <property type="entry name" value="NagB/RpiA/CoA transferase-like"/>
    <property type="match status" value="1"/>
</dbReference>
<evidence type="ECO:0000256" key="8">
    <source>
        <dbReference type="ARBA" id="ARBA00036539"/>
    </source>
</evidence>
<dbReference type="GO" id="GO:0009396">
    <property type="term" value="P:folic acid-containing compound biosynthetic process"/>
    <property type="evidence" value="ECO:0007669"/>
    <property type="project" value="TreeGrafter"/>
</dbReference>
<dbReference type="Pfam" id="PF04568">
    <property type="entry name" value="IATP"/>
    <property type="match status" value="1"/>
</dbReference>
<dbReference type="InterPro" id="IPR024185">
    <property type="entry name" value="FTHF_cligase-like_sf"/>
</dbReference>
<dbReference type="InterPro" id="IPR002698">
    <property type="entry name" value="FTHF_cligase"/>
</dbReference>
<dbReference type="Proteomes" id="UP000001292">
    <property type="component" value="Unassembled WGS sequence"/>
</dbReference>
<evidence type="ECO:0000313" key="12">
    <source>
        <dbReference type="Proteomes" id="UP000001292"/>
    </source>
</evidence>
<dbReference type="FunFam" id="1.20.5.500:FF:000007">
    <property type="entry name" value="ATPase inhibitor, putative"/>
    <property type="match status" value="1"/>
</dbReference>
<dbReference type="InterPro" id="IPR037171">
    <property type="entry name" value="NagB/RpiA_transferase-like"/>
</dbReference>
<gene>
    <name evidence="11" type="primary">Dsec\GM16002</name>
    <name evidence="11" type="ORF">Dsec_GM16002</name>
</gene>
<dbReference type="InterPro" id="IPR007648">
    <property type="entry name" value="ATPase_inhibitor_mt"/>
</dbReference>
<accession>B4I8K6</accession>
<evidence type="ECO:0000313" key="11">
    <source>
        <dbReference type="EMBL" id="EDW56931.1"/>
    </source>
</evidence>
<dbReference type="EMBL" id="CH480824">
    <property type="protein sequence ID" value="EDW56931.1"/>
    <property type="molecule type" value="Genomic_DNA"/>
</dbReference>
<dbReference type="Pfam" id="PF01812">
    <property type="entry name" value="5-FTHF_cyc-lig"/>
    <property type="match status" value="1"/>
</dbReference>
<proteinExistence type="inferred from homology"/>
<feature type="compositionally biased region" description="Gly residues" evidence="10">
    <location>
        <begin position="7"/>
        <end position="20"/>
    </location>
</feature>
<evidence type="ECO:0000256" key="1">
    <source>
        <dbReference type="ARBA" id="ARBA00004173"/>
    </source>
</evidence>
<comment type="similarity">
    <text evidence="3">Belongs to the ATPase inhibitor family.</text>
</comment>
<dbReference type="SMR" id="B4I8K6"/>
<dbReference type="PANTHER" id="PTHR23407">
    <property type="entry name" value="ATPASE INHIBITOR/5-FORMYLTETRAHYDROFOLATE CYCLO-LIGASE"/>
    <property type="match status" value="1"/>
</dbReference>
<dbReference type="PANTHER" id="PTHR23407:SF1">
    <property type="entry name" value="5-FORMYLTETRAHYDROFOLATE CYCLO-LIGASE"/>
    <property type="match status" value="1"/>
</dbReference>
<dbReference type="EC" id="6.3.3.2" evidence="9"/>
<dbReference type="GO" id="GO:0035999">
    <property type="term" value="P:tetrahydrofolate interconversion"/>
    <property type="evidence" value="ECO:0007669"/>
    <property type="project" value="TreeGrafter"/>
</dbReference>
<dbReference type="SUPFAM" id="SSF100950">
    <property type="entry name" value="NagB/RpiA/CoA transferase-like"/>
    <property type="match status" value="1"/>
</dbReference>
<dbReference type="GO" id="GO:0005739">
    <property type="term" value="C:mitochondrion"/>
    <property type="evidence" value="ECO:0007669"/>
    <property type="project" value="UniProtKB-SubCell"/>
</dbReference>
<feature type="region of interest" description="Disordered" evidence="10">
    <location>
        <begin position="44"/>
        <end position="68"/>
    </location>
</feature>
<evidence type="ECO:0000256" key="5">
    <source>
        <dbReference type="ARBA" id="ARBA00022840"/>
    </source>
</evidence>
<name>B4I8K6_DROSE</name>
<comment type="subcellular location">
    <subcellularLocation>
        <location evidence="1">Mitochondrion</location>
    </subcellularLocation>
</comment>
<evidence type="ECO:0000256" key="3">
    <source>
        <dbReference type="ARBA" id="ARBA00010901"/>
    </source>
</evidence>
<evidence type="ECO:0000256" key="4">
    <source>
        <dbReference type="ARBA" id="ARBA00022741"/>
    </source>
</evidence>
<dbReference type="AlphaFoldDB" id="B4I8K6"/>
<dbReference type="FunFam" id="3.40.50.10420:FF:000007">
    <property type="entry name" value="5-formyltetrahydrofolate cyclo-ligase"/>
    <property type="match status" value="1"/>
</dbReference>
<dbReference type="GO" id="GO:0042030">
    <property type="term" value="F:ATPase inhibitor activity"/>
    <property type="evidence" value="ECO:0007669"/>
    <property type="project" value="InterPro"/>
</dbReference>
<feature type="compositionally biased region" description="Basic and acidic residues" evidence="10">
    <location>
        <begin position="44"/>
        <end position="61"/>
    </location>
</feature>
<keyword evidence="5" id="KW-0067">ATP-binding</keyword>
<keyword evidence="6" id="KW-0496">Mitochondrion</keyword>
<dbReference type="Gene3D" id="1.20.5.500">
    <property type="entry name" value="Single helix bin"/>
    <property type="match status" value="1"/>
</dbReference>
<evidence type="ECO:0000256" key="10">
    <source>
        <dbReference type="SAM" id="MobiDB-lite"/>
    </source>
</evidence>
<comment type="similarity">
    <text evidence="2">Belongs to the 5-formyltetrahydrofolate cyclo-ligase family.</text>
</comment>
<sequence length="318" mass="35004">MSQIGELGSGAGKGGGGGGSIREAGGSFGKIEAAREEEFFYKQQKEQLKNLKTKTEPKAPEAPKNAAKRSCQLISVSVSAADNGRRSGDLQTPGPHRQMETVRTGSRECAVDDPAAGMAATIQNSLKVALRKRMKDALKGIDADAIARQSHAVTAKVLQSEIFRQAQRVSIYLSTASELDTTALLSEMFRLEKMVFVPTYEGSRMKMVRLRGMDEYESLPLTKWNIKQPDFKEAREDAMTNGHGIDLFIVPGVAFTRCGARMGHGMGYYDKFLKQHAEKYPHKKISLMALSLNEQIVSNKELPMESHDVRLHGVITEN</sequence>
<dbReference type="OMA" id="GPHRQME"/>
<dbReference type="STRING" id="7238.B4I8K6"/>